<dbReference type="STRING" id="4113.M1CSB2"/>
<evidence type="ECO:0000256" key="4">
    <source>
        <dbReference type="ARBA" id="ARBA00022837"/>
    </source>
</evidence>
<dbReference type="InterPro" id="IPR027417">
    <property type="entry name" value="P-loop_NTPase"/>
</dbReference>
<keyword evidence="4" id="KW-0106">Calcium</keyword>
<dbReference type="Pfam" id="PF08355">
    <property type="entry name" value="EF_assoc_1"/>
    <property type="match status" value="1"/>
</dbReference>
<accession>M1CSB2</accession>
<dbReference type="GO" id="GO:0007005">
    <property type="term" value="P:mitochondrion organization"/>
    <property type="evidence" value="ECO:0000318"/>
    <property type="project" value="GO_Central"/>
</dbReference>
<dbReference type="GO" id="GO:0005509">
    <property type="term" value="F:calcium ion binding"/>
    <property type="evidence" value="ECO:0007669"/>
    <property type="project" value="InterPro"/>
</dbReference>
<dbReference type="PANTHER" id="PTHR46819:SF1">
    <property type="entry name" value="EF-HAND CALCIUM-BINDING DOMAIN-CONTAINING PROTEIN 7"/>
    <property type="match status" value="1"/>
</dbReference>
<dbReference type="InParanoid" id="M1CSB2"/>
<dbReference type="PANTHER" id="PTHR46819">
    <property type="entry name" value="EF-HAND CALCIUM-BINDING DOMAIN-CONTAINING PROTEIN 7"/>
    <property type="match status" value="1"/>
</dbReference>
<evidence type="ECO:0000259" key="6">
    <source>
        <dbReference type="PROSITE" id="PS50222"/>
    </source>
</evidence>
<dbReference type="SUPFAM" id="SSF47473">
    <property type="entry name" value="EF-hand"/>
    <property type="match status" value="1"/>
</dbReference>
<dbReference type="Pfam" id="PF00071">
    <property type="entry name" value="Ras"/>
    <property type="match status" value="1"/>
</dbReference>
<dbReference type="Gene3D" id="3.40.50.300">
    <property type="entry name" value="P-loop containing nucleotide triphosphate hydrolases"/>
    <property type="match status" value="1"/>
</dbReference>
<dbReference type="eggNOG" id="KOG1707">
    <property type="taxonomic scope" value="Eukaryota"/>
</dbReference>
<dbReference type="GO" id="GO:0003924">
    <property type="term" value="F:GTPase activity"/>
    <property type="evidence" value="ECO:0000318"/>
    <property type="project" value="GO_Central"/>
</dbReference>
<organism evidence="7 8">
    <name type="scientific">Solanum tuberosum</name>
    <name type="common">Potato</name>
    <dbReference type="NCBI Taxonomy" id="4113"/>
    <lineage>
        <taxon>Eukaryota</taxon>
        <taxon>Viridiplantae</taxon>
        <taxon>Streptophyta</taxon>
        <taxon>Embryophyta</taxon>
        <taxon>Tracheophyta</taxon>
        <taxon>Spermatophyta</taxon>
        <taxon>Magnoliopsida</taxon>
        <taxon>eudicotyledons</taxon>
        <taxon>Gunneridae</taxon>
        <taxon>Pentapetalae</taxon>
        <taxon>asterids</taxon>
        <taxon>lamiids</taxon>
        <taxon>Solanales</taxon>
        <taxon>Solanaceae</taxon>
        <taxon>Solanoideae</taxon>
        <taxon>Solaneae</taxon>
        <taxon>Solanum</taxon>
    </lineage>
</organism>
<dbReference type="Proteomes" id="UP000011115">
    <property type="component" value="Unassembled WGS sequence"/>
</dbReference>
<protein>
    <submittedName>
        <fullName evidence="7">Rac-GTP binding protein</fullName>
    </submittedName>
</protein>
<proteinExistence type="predicted"/>
<dbReference type="InterPro" id="IPR018247">
    <property type="entry name" value="EF_Hand_1_Ca_BS"/>
</dbReference>
<evidence type="ECO:0000256" key="3">
    <source>
        <dbReference type="ARBA" id="ARBA00022737"/>
    </source>
</evidence>
<dbReference type="GO" id="GO:0005741">
    <property type="term" value="C:mitochondrial outer membrane"/>
    <property type="evidence" value="ECO:0000318"/>
    <property type="project" value="GO_Central"/>
</dbReference>
<reference evidence="7" key="2">
    <citation type="submission" date="2015-06" db="UniProtKB">
        <authorList>
            <consortium name="EnsemblPlants"/>
        </authorList>
    </citation>
    <scope>IDENTIFICATION</scope>
    <source>
        <strain evidence="7">DM1-3 516 R44</strain>
    </source>
</reference>
<keyword evidence="2" id="KW-0479">Metal-binding</keyword>
<dbReference type="InterPro" id="IPR052266">
    <property type="entry name" value="Miro-EF-hand_domain"/>
</dbReference>
<dbReference type="PaxDb" id="4113-PGSC0003DMT400073594"/>
<evidence type="ECO:0000256" key="2">
    <source>
        <dbReference type="ARBA" id="ARBA00022723"/>
    </source>
</evidence>
<feature type="domain" description="EF-hand" evidence="6">
    <location>
        <begin position="207"/>
        <end position="242"/>
    </location>
</feature>
<dbReference type="InterPro" id="IPR013566">
    <property type="entry name" value="EF_hand_assoc_1"/>
</dbReference>
<dbReference type="InterPro" id="IPR002048">
    <property type="entry name" value="EF_hand_dom"/>
</dbReference>
<dbReference type="SMART" id="SM00174">
    <property type="entry name" value="RHO"/>
    <property type="match status" value="1"/>
</dbReference>
<dbReference type="CarbonylDB" id="M1CSB2"/>
<dbReference type="InterPro" id="IPR001806">
    <property type="entry name" value="Small_GTPase"/>
</dbReference>
<keyword evidence="5" id="KW-0472">Membrane</keyword>
<dbReference type="PROSITE" id="PS50222">
    <property type="entry name" value="EF_HAND_2"/>
    <property type="match status" value="1"/>
</dbReference>
<name>M1CSB2_SOLTU</name>
<evidence type="ECO:0000256" key="1">
    <source>
        <dbReference type="ARBA" id="ARBA00004370"/>
    </source>
</evidence>
<sequence>MAGGGSAAGKGDAPSVRIVVAGDAKTGKSSLILTAATDTYPPNVPPVLPPTRLPDDIYPDKVPVTIIDTSSSPENRGKLVEELKKADAVVLTYACDKPATLDRLSTFWLPELRRLEVRVPVVVVGCMLDKRDEQYPVSLEQIPEVFYYAQKAVLHPTAPLFDQEAQTLKPRCVRALKRIFILCDLDRDGALSDAELNDFQSVELTNDALDFLRRIFFTFDIDGDGALRSNELDDLFSTAPENPWSDAPYKDAAEKDALGGLSVDGFLSEWALMTLLDPIYSVENLIYIGYAGDPSSAIRVTRRRRLDRKKQQSDRNVYQCFVFGPKEAGKSAILNSFIGRPFPEEYQSTTGNQYAVNVVDLGGAKKSLVLREIPEDEVKKLLSSKDALADCDIAIFVHDR</sequence>
<dbReference type="GO" id="GO:0005525">
    <property type="term" value="F:GTP binding"/>
    <property type="evidence" value="ECO:0000318"/>
    <property type="project" value="GO_Central"/>
</dbReference>
<reference evidence="8" key="1">
    <citation type="journal article" date="2011" name="Nature">
        <title>Genome sequence and analysis of the tuber crop potato.</title>
        <authorList>
            <consortium name="The Potato Genome Sequencing Consortium"/>
        </authorList>
    </citation>
    <scope>NUCLEOTIDE SEQUENCE [LARGE SCALE GENOMIC DNA]</scope>
    <source>
        <strain evidence="8">cv. DM1-3 516 R44</strain>
    </source>
</reference>
<keyword evidence="8" id="KW-1185">Reference proteome</keyword>
<dbReference type="PROSITE" id="PS00018">
    <property type="entry name" value="EF_HAND_1"/>
    <property type="match status" value="1"/>
</dbReference>
<keyword evidence="3" id="KW-0677">Repeat</keyword>
<evidence type="ECO:0000313" key="8">
    <source>
        <dbReference type="Proteomes" id="UP000011115"/>
    </source>
</evidence>
<dbReference type="InterPro" id="IPR011992">
    <property type="entry name" value="EF-hand-dom_pair"/>
</dbReference>
<comment type="subcellular location">
    <subcellularLocation>
        <location evidence="1">Membrane</location>
    </subcellularLocation>
</comment>
<dbReference type="HOGENOM" id="CLU_014255_3_2_1"/>
<dbReference type="Gene3D" id="1.10.238.10">
    <property type="entry name" value="EF-hand"/>
    <property type="match status" value="2"/>
</dbReference>
<dbReference type="AlphaFoldDB" id="M1CSB2"/>
<evidence type="ECO:0000313" key="7">
    <source>
        <dbReference type="EnsemblPlants" id="PGSC0003DMT400073594"/>
    </source>
</evidence>
<dbReference type="EnsemblPlants" id="PGSC0003DMT400073594">
    <property type="protein sequence ID" value="PGSC0003DMT400073594"/>
    <property type="gene ID" value="PGSC0003DMG400028589"/>
</dbReference>
<dbReference type="SUPFAM" id="SSF52540">
    <property type="entry name" value="P-loop containing nucleoside triphosphate hydrolases"/>
    <property type="match status" value="2"/>
</dbReference>
<dbReference type="Gramene" id="PGSC0003DMT400073594">
    <property type="protein sequence ID" value="PGSC0003DMT400073594"/>
    <property type="gene ID" value="PGSC0003DMG400028589"/>
</dbReference>
<evidence type="ECO:0000256" key="5">
    <source>
        <dbReference type="ARBA" id="ARBA00023136"/>
    </source>
</evidence>